<keyword evidence="2 4" id="KW-0479">Metal-binding</keyword>
<evidence type="ECO:0000313" key="5">
    <source>
        <dbReference type="EMBL" id="SKA87836.1"/>
    </source>
</evidence>
<gene>
    <name evidence="4" type="primary">hypA</name>
    <name evidence="5" type="ORF">SAMN02745178_01774</name>
</gene>
<feature type="binding site" evidence="4">
    <location>
        <position position="74"/>
    </location>
    <ligand>
        <name>Zn(2+)</name>
        <dbReference type="ChEBI" id="CHEBI:29105"/>
    </ligand>
</feature>
<dbReference type="HAMAP" id="MF_00213">
    <property type="entry name" value="HypA_HybF"/>
    <property type="match status" value="1"/>
</dbReference>
<dbReference type="Pfam" id="PF01155">
    <property type="entry name" value="HypA"/>
    <property type="match status" value="1"/>
</dbReference>
<evidence type="ECO:0000256" key="4">
    <source>
        <dbReference type="HAMAP-Rule" id="MF_00213"/>
    </source>
</evidence>
<accession>A0A1T4XE78</accession>
<keyword evidence="3 4" id="KW-0862">Zinc</keyword>
<dbReference type="RefSeq" id="WP_078784692.1">
    <property type="nucleotide sequence ID" value="NZ_CAJKTF010000007.1"/>
</dbReference>
<comment type="function">
    <text evidence="4">Involved in the maturation of [NiFe] hydrogenases. Required for nickel insertion into the metal center of the hydrogenase.</text>
</comment>
<dbReference type="EMBL" id="FUYF01000009">
    <property type="protein sequence ID" value="SKA87836.1"/>
    <property type="molecule type" value="Genomic_DNA"/>
</dbReference>
<evidence type="ECO:0000313" key="6">
    <source>
        <dbReference type="Proteomes" id="UP000190286"/>
    </source>
</evidence>
<evidence type="ECO:0000256" key="2">
    <source>
        <dbReference type="ARBA" id="ARBA00022723"/>
    </source>
</evidence>
<dbReference type="Gene3D" id="3.30.2320.80">
    <property type="match status" value="1"/>
</dbReference>
<evidence type="ECO:0000256" key="3">
    <source>
        <dbReference type="ARBA" id="ARBA00022833"/>
    </source>
</evidence>
<name>A0A1T4XE78_9FIRM</name>
<keyword evidence="6" id="KW-1185">Reference proteome</keyword>
<dbReference type="PANTHER" id="PTHR34535">
    <property type="entry name" value="HYDROGENASE MATURATION FACTOR HYPA"/>
    <property type="match status" value="1"/>
</dbReference>
<sequence length="124" mass="13806">MHELGIVFHIIRTVEDVARQNDVTRIRRVTLQLGEVSGVVESYLQDCWKWAAAKSELLPGAVLTVETIPAVTVCEDCGQQYPTVQFGRTCPHCQSPRTHLLQGHEMLIKEIEAVETGPTAPERA</sequence>
<protein>
    <recommendedName>
        <fullName evidence="4">Hydrogenase maturation factor HypA</fullName>
    </recommendedName>
</protein>
<evidence type="ECO:0000256" key="1">
    <source>
        <dbReference type="ARBA" id="ARBA00022596"/>
    </source>
</evidence>
<feature type="binding site" evidence="4">
    <location>
        <position position="2"/>
    </location>
    <ligand>
        <name>Ni(2+)</name>
        <dbReference type="ChEBI" id="CHEBI:49786"/>
    </ligand>
</feature>
<dbReference type="GO" id="GO:0051604">
    <property type="term" value="P:protein maturation"/>
    <property type="evidence" value="ECO:0007669"/>
    <property type="project" value="InterPro"/>
</dbReference>
<keyword evidence="1 4" id="KW-0533">Nickel</keyword>
<dbReference type="PANTHER" id="PTHR34535:SF3">
    <property type="entry name" value="HYDROGENASE MATURATION FACTOR HYPA"/>
    <property type="match status" value="1"/>
</dbReference>
<dbReference type="Proteomes" id="UP000190286">
    <property type="component" value="Unassembled WGS sequence"/>
</dbReference>
<feature type="binding site" evidence="4">
    <location>
        <position position="90"/>
    </location>
    <ligand>
        <name>Zn(2+)</name>
        <dbReference type="ChEBI" id="CHEBI:29105"/>
    </ligand>
</feature>
<dbReference type="STRING" id="745368.SAMN02745178_01774"/>
<organism evidence="5 6">
    <name type="scientific">Gemmiger formicilis</name>
    <dbReference type="NCBI Taxonomy" id="745368"/>
    <lineage>
        <taxon>Bacteria</taxon>
        <taxon>Bacillati</taxon>
        <taxon>Bacillota</taxon>
        <taxon>Clostridia</taxon>
        <taxon>Eubacteriales</taxon>
        <taxon>Gemmiger</taxon>
    </lineage>
</organism>
<dbReference type="InterPro" id="IPR000688">
    <property type="entry name" value="HypA/HybF"/>
</dbReference>
<reference evidence="5 6" key="1">
    <citation type="submission" date="2017-02" db="EMBL/GenBank/DDBJ databases">
        <authorList>
            <person name="Peterson S.W."/>
        </authorList>
    </citation>
    <scope>NUCLEOTIDE SEQUENCE [LARGE SCALE GENOMIC DNA]</scope>
    <source>
        <strain evidence="5 6">ATCC 27749</strain>
    </source>
</reference>
<feature type="binding site" evidence="4">
    <location>
        <position position="77"/>
    </location>
    <ligand>
        <name>Zn(2+)</name>
        <dbReference type="ChEBI" id="CHEBI:29105"/>
    </ligand>
</feature>
<comment type="similarity">
    <text evidence="4">Belongs to the HypA/HybF family.</text>
</comment>
<dbReference type="GeneID" id="93338232"/>
<dbReference type="PIRSF" id="PIRSF004761">
    <property type="entry name" value="Hydrgn_mat_HypA"/>
    <property type="match status" value="1"/>
</dbReference>
<feature type="binding site" evidence="4">
    <location>
        <position position="93"/>
    </location>
    <ligand>
        <name>Zn(2+)</name>
        <dbReference type="ChEBI" id="CHEBI:29105"/>
    </ligand>
</feature>
<proteinExistence type="inferred from homology"/>
<dbReference type="GO" id="GO:0008270">
    <property type="term" value="F:zinc ion binding"/>
    <property type="evidence" value="ECO:0007669"/>
    <property type="project" value="UniProtKB-UniRule"/>
</dbReference>
<dbReference type="AlphaFoldDB" id="A0A1T4XE78"/>
<dbReference type="GO" id="GO:0016151">
    <property type="term" value="F:nickel cation binding"/>
    <property type="evidence" value="ECO:0007669"/>
    <property type="project" value="UniProtKB-UniRule"/>
</dbReference>
<dbReference type="OrthoDB" id="9800361at2"/>